<dbReference type="SMART" id="SM00823">
    <property type="entry name" value="PKS_PP"/>
    <property type="match status" value="1"/>
</dbReference>
<accession>A0A4P6Y856</accession>
<dbReference type="InterPro" id="IPR010071">
    <property type="entry name" value="AA_adenyl_dom"/>
</dbReference>
<dbReference type="InterPro" id="IPR000873">
    <property type="entry name" value="AMP-dep_synth/lig_dom"/>
</dbReference>
<dbReference type="PANTHER" id="PTHR45527:SF1">
    <property type="entry name" value="FATTY ACID SYNTHASE"/>
    <property type="match status" value="1"/>
</dbReference>
<dbReference type="Pfam" id="PF13193">
    <property type="entry name" value="AMP-binding_C"/>
    <property type="match status" value="1"/>
</dbReference>
<dbReference type="OrthoDB" id="9778690at2"/>
<dbReference type="PROSITE" id="PS00455">
    <property type="entry name" value="AMP_BINDING"/>
    <property type="match status" value="1"/>
</dbReference>
<dbReference type="Gene3D" id="3.30.300.30">
    <property type="match status" value="1"/>
</dbReference>
<dbReference type="GO" id="GO:0043041">
    <property type="term" value="P:amino acid activation for nonribosomal peptide biosynthetic process"/>
    <property type="evidence" value="ECO:0007669"/>
    <property type="project" value="TreeGrafter"/>
</dbReference>
<dbReference type="Pfam" id="PF00550">
    <property type="entry name" value="PP-binding"/>
    <property type="match status" value="1"/>
</dbReference>
<reference evidence="6" key="1">
    <citation type="submission" date="2019-03" db="EMBL/GenBank/DDBJ databases">
        <title>Flavobacterium sp.</title>
        <authorList>
            <person name="Kim H."/>
        </authorList>
    </citation>
    <scope>NUCLEOTIDE SEQUENCE [LARGE SCALE GENOMIC DNA]</scope>
    <source>
        <strain evidence="6">GS13</strain>
    </source>
</reference>
<sequence>MKDQPQNTILNQAQMLSTDSESVIYTTKSQSEIWTSCYFGGDDANRAFNLLYALEFDGLLNIPAMELSIQTLVDRHESLRATFSPDGVYMSIFKKLAATIQILDITDMDLELQKTAFENFTNEESCFVFDLVHGPLFRVGIIKFSDNKNSLILNIHHIICDGWSIGLILEELGVIYSALVENKTPQLAEPNSFSDYAEEEQLFSNSNEYKEVEKYWFSLYEQSVPVLDLPTDNPRPSLRTYESKRLDFSLDAQLLDSIKKIGFSAGTSLITTILAGFEIFLHQVTGQNDIVIGVPAAGQPVTGMNDLVGHCVNLLPLRSNPVPNTSFIEYLNKRKIELFDAYDNQQLSFGHLLQKLNVARDPSRIPLVPVAFNLGLGLTEDVVFSNLTFKLKNTGHSFNTFEIFVNASGTEKDLVLEWYFNKNLFKPETIQNMMASFELVLKRIAEDPSQSIEQITFSDYRHKKFEIIGSKMDYPKSTLHELFAQKAAEAPMAIALEFENQKVTYGELSTKINQMANYLWSQGLRPGQIVAISLDRTPELIATLFAVVQCGASYVPIDTNYPDARLNLMIEDSDAAFYIGLTAKENFPNNAVALTISSILESMVDFSLEPVNLKVPTESAAYIIYTSGSTGKPKGVQVAHCNVINLVYSMAKEPGISAADKIFSITTISFDAMVMEIFLPLLHGACVVLVDEETRRDGNLLLEKAEKDNITMMWGTSSIWHILIDSGWKKPLNIKALIGGEPVPMPLAHELLSRCKELWNIYGPTETTVCCFLTQITVEDDPITIGTPIANTTVYLLDANRKPVNEGQVGEIVIAGDGVSLGYLNKPELTNERFLTDTFNTVSGGKMYLSGDLGKLLPSGKMQCLGRIDHQVKVRGYRIELGEIEQALLSVDAVKSVVVIAEKDILIAFIEADRKIKNEQEQIRLWRNELASQLPSFMVPHEFNILDQLPTTLSGKIDRKALLNYKSDKVVEYTAPRTETELIVENIWKESLNRDNIDVFSNFFEIGGHSLIAVRVMNKIEQQTGKKLPLSALFEHSTIEELAKLIDTDREIYSDYLVPIKPNGTKPPLFMVHGGGLNILNFKHVISHFDDDQPVYGIQGIGPNGYENWFQSIEEMAARYLESIVKINPTGPYALAGFSFGGVVAFEMARQLKQDGKKVSIVALLDSYVDASFYYPSLWQKNLLRYYDRTYRRLDYLFQMLTSWKAFKLRTQAKKEHILKMYFGKKDVLSEEEALALEEFAIANSRVYKIVNRYQLQPQDFEVDLFRAKDDLEYKIDAEHMGWKKAALKGVHIHNVPGNHLSIVDPPNDKVLARMVQNILDERHANS</sequence>
<organism evidence="5 6">
    <name type="scientific">Flavobacterium nackdongense</name>
    <dbReference type="NCBI Taxonomy" id="2547394"/>
    <lineage>
        <taxon>Bacteria</taxon>
        <taxon>Pseudomonadati</taxon>
        <taxon>Bacteroidota</taxon>
        <taxon>Flavobacteriia</taxon>
        <taxon>Flavobacteriales</taxon>
        <taxon>Flavobacteriaceae</taxon>
        <taxon>Flavobacterium</taxon>
    </lineage>
</organism>
<evidence type="ECO:0000259" key="4">
    <source>
        <dbReference type="PROSITE" id="PS50075"/>
    </source>
</evidence>
<evidence type="ECO:0000256" key="3">
    <source>
        <dbReference type="ARBA" id="ARBA00022553"/>
    </source>
</evidence>
<dbReference type="Gene3D" id="3.30.559.10">
    <property type="entry name" value="Chloramphenicol acetyltransferase-like domain"/>
    <property type="match status" value="1"/>
</dbReference>
<protein>
    <submittedName>
        <fullName evidence="5">Non-ribosomal peptide synthetase</fullName>
    </submittedName>
</protein>
<dbReference type="InterPro" id="IPR020845">
    <property type="entry name" value="AMP-binding_CS"/>
</dbReference>
<keyword evidence="6" id="KW-1185">Reference proteome</keyword>
<dbReference type="NCBIfam" id="TIGR01733">
    <property type="entry name" value="AA-adenyl-dom"/>
    <property type="match status" value="1"/>
</dbReference>
<feature type="domain" description="Carrier" evidence="4">
    <location>
        <begin position="975"/>
        <end position="1050"/>
    </location>
</feature>
<dbReference type="Gene3D" id="3.40.50.1820">
    <property type="entry name" value="alpha/beta hydrolase"/>
    <property type="match status" value="1"/>
</dbReference>
<dbReference type="Pfam" id="PF00501">
    <property type="entry name" value="AMP-binding"/>
    <property type="match status" value="1"/>
</dbReference>
<dbReference type="GO" id="GO:0005737">
    <property type="term" value="C:cytoplasm"/>
    <property type="evidence" value="ECO:0007669"/>
    <property type="project" value="TreeGrafter"/>
</dbReference>
<keyword evidence="2" id="KW-0596">Phosphopantetheine</keyword>
<dbReference type="FunFam" id="1.10.1200.10:FF:000005">
    <property type="entry name" value="Nonribosomal peptide synthetase 1"/>
    <property type="match status" value="1"/>
</dbReference>
<dbReference type="Pfam" id="PF00975">
    <property type="entry name" value="Thioesterase"/>
    <property type="match status" value="1"/>
</dbReference>
<dbReference type="CDD" id="cd19531">
    <property type="entry name" value="LCL_NRPS-like"/>
    <property type="match status" value="1"/>
</dbReference>
<dbReference type="InterPro" id="IPR045851">
    <property type="entry name" value="AMP-bd_C_sf"/>
</dbReference>
<dbReference type="InterPro" id="IPR036736">
    <property type="entry name" value="ACP-like_sf"/>
</dbReference>
<dbReference type="Proteomes" id="UP000291124">
    <property type="component" value="Chromosome"/>
</dbReference>
<dbReference type="InterPro" id="IPR001031">
    <property type="entry name" value="Thioesterase"/>
</dbReference>
<evidence type="ECO:0000256" key="2">
    <source>
        <dbReference type="ARBA" id="ARBA00022450"/>
    </source>
</evidence>
<dbReference type="GO" id="GO:0031177">
    <property type="term" value="F:phosphopantetheine binding"/>
    <property type="evidence" value="ECO:0007669"/>
    <property type="project" value="InterPro"/>
</dbReference>
<dbReference type="PROSITE" id="PS50075">
    <property type="entry name" value="CARRIER"/>
    <property type="match status" value="1"/>
</dbReference>
<dbReference type="Gene3D" id="3.40.50.980">
    <property type="match status" value="2"/>
</dbReference>
<name>A0A4P6Y856_9FLAO</name>
<evidence type="ECO:0000313" key="6">
    <source>
        <dbReference type="Proteomes" id="UP000291124"/>
    </source>
</evidence>
<keyword evidence="3" id="KW-0597">Phosphoprotein</keyword>
<dbReference type="Gene3D" id="2.30.38.10">
    <property type="entry name" value="Luciferase, Domain 3"/>
    <property type="match status" value="1"/>
</dbReference>
<dbReference type="Pfam" id="PF00668">
    <property type="entry name" value="Condensation"/>
    <property type="match status" value="1"/>
</dbReference>
<dbReference type="SUPFAM" id="SSF53474">
    <property type="entry name" value="alpha/beta-Hydrolases"/>
    <property type="match status" value="1"/>
</dbReference>
<dbReference type="SUPFAM" id="SSF52777">
    <property type="entry name" value="CoA-dependent acyltransferases"/>
    <property type="match status" value="2"/>
</dbReference>
<dbReference type="Gene3D" id="1.10.1200.10">
    <property type="entry name" value="ACP-like"/>
    <property type="match status" value="1"/>
</dbReference>
<dbReference type="EMBL" id="CP037933">
    <property type="protein sequence ID" value="QBN18959.1"/>
    <property type="molecule type" value="Genomic_DNA"/>
</dbReference>
<dbReference type="CDD" id="cd05930">
    <property type="entry name" value="A_NRPS"/>
    <property type="match status" value="1"/>
</dbReference>
<dbReference type="InterPro" id="IPR023213">
    <property type="entry name" value="CAT-like_dom_sf"/>
</dbReference>
<comment type="cofactor">
    <cofactor evidence="1">
        <name>pantetheine 4'-phosphate</name>
        <dbReference type="ChEBI" id="CHEBI:47942"/>
    </cofactor>
</comment>
<dbReference type="Gene3D" id="3.30.559.30">
    <property type="entry name" value="Nonribosomal peptide synthetase, condensation domain"/>
    <property type="match status" value="1"/>
</dbReference>
<dbReference type="InterPro" id="IPR001242">
    <property type="entry name" value="Condensation_dom"/>
</dbReference>
<dbReference type="InterPro" id="IPR020806">
    <property type="entry name" value="PKS_PP-bd"/>
</dbReference>
<dbReference type="KEGG" id="fnk:E1750_09130"/>
<dbReference type="InterPro" id="IPR025110">
    <property type="entry name" value="AMP-bd_C"/>
</dbReference>
<dbReference type="GO" id="GO:0044550">
    <property type="term" value="P:secondary metabolite biosynthetic process"/>
    <property type="evidence" value="ECO:0007669"/>
    <property type="project" value="TreeGrafter"/>
</dbReference>
<gene>
    <name evidence="5" type="ORF">E1750_09130</name>
</gene>
<dbReference type="SUPFAM" id="SSF47336">
    <property type="entry name" value="ACP-like"/>
    <property type="match status" value="1"/>
</dbReference>
<dbReference type="PANTHER" id="PTHR45527">
    <property type="entry name" value="NONRIBOSOMAL PEPTIDE SYNTHETASE"/>
    <property type="match status" value="1"/>
</dbReference>
<dbReference type="InterPro" id="IPR029058">
    <property type="entry name" value="AB_hydrolase_fold"/>
</dbReference>
<dbReference type="InterPro" id="IPR009081">
    <property type="entry name" value="PP-bd_ACP"/>
</dbReference>
<evidence type="ECO:0000256" key="1">
    <source>
        <dbReference type="ARBA" id="ARBA00001957"/>
    </source>
</evidence>
<proteinExistence type="predicted"/>
<dbReference type="SUPFAM" id="SSF56801">
    <property type="entry name" value="Acetyl-CoA synthetase-like"/>
    <property type="match status" value="1"/>
</dbReference>
<evidence type="ECO:0000313" key="5">
    <source>
        <dbReference type="EMBL" id="QBN18959.1"/>
    </source>
</evidence>
<dbReference type="GO" id="GO:0003824">
    <property type="term" value="F:catalytic activity"/>
    <property type="evidence" value="ECO:0007669"/>
    <property type="project" value="InterPro"/>
</dbReference>